<feature type="region of interest" description="Disordered" evidence="1">
    <location>
        <begin position="161"/>
        <end position="238"/>
    </location>
</feature>
<dbReference type="EMBL" id="CADCXU010033899">
    <property type="protein sequence ID" value="CAB0019215.1"/>
    <property type="molecule type" value="Genomic_DNA"/>
</dbReference>
<dbReference type="Proteomes" id="UP000479000">
    <property type="component" value="Unassembled WGS sequence"/>
</dbReference>
<dbReference type="EMBL" id="CADCXU010033901">
    <property type="protein sequence ID" value="CAB0019222.1"/>
    <property type="molecule type" value="Genomic_DNA"/>
</dbReference>
<name>A0A6H5HLP2_9HEMI</name>
<evidence type="ECO:0000313" key="4">
    <source>
        <dbReference type="Proteomes" id="UP000479000"/>
    </source>
</evidence>
<feature type="compositionally biased region" description="Basic residues" evidence="1">
    <location>
        <begin position="206"/>
        <end position="215"/>
    </location>
</feature>
<keyword evidence="4" id="KW-1185">Reference proteome</keyword>
<sequence length="238" mass="26880">MPRFRLCQGTTLRSSRTPIVALQDKEREDGTLSEPLNQLARSCGSVSLCRVESTKRILNEILMTETLRERRTGRPVPTISSMRQSSPGLANCVPFIQRMMEPPGSHLIGSPKDLKNAFERESFTKTCHIKKTHQDAVDFAFFAHQALRSLFPEAPETVAFQTPLITHPSKSSRPRELGNSRPSRPQLPPPVAHVSVPGSRPDSTKHNPRPLRSSRSRREVLRNRNRVRSRPSEETLVH</sequence>
<reference evidence="3 4" key="1">
    <citation type="submission" date="2020-02" db="EMBL/GenBank/DDBJ databases">
        <authorList>
            <person name="Ferguson B K."/>
        </authorList>
    </citation>
    <scope>NUCLEOTIDE SEQUENCE [LARGE SCALE GENOMIC DNA]</scope>
</reference>
<evidence type="ECO:0000256" key="1">
    <source>
        <dbReference type="SAM" id="MobiDB-lite"/>
    </source>
</evidence>
<proteinExistence type="predicted"/>
<evidence type="ECO:0000313" key="2">
    <source>
        <dbReference type="EMBL" id="CAB0019215.1"/>
    </source>
</evidence>
<evidence type="ECO:0000313" key="3">
    <source>
        <dbReference type="EMBL" id="CAB0019222.1"/>
    </source>
</evidence>
<gene>
    <name evidence="2" type="ORF">NTEN_LOCUS22927</name>
    <name evidence="3" type="ORF">NTEN_LOCUS22934</name>
</gene>
<feature type="compositionally biased region" description="Polar residues" evidence="1">
    <location>
        <begin position="161"/>
        <end position="171"/>
    </location>
</feature>
<accession>A0A6H5HLP2</accession>
<dbReference type="AlphaFoldDB" id="A0A6H5HLP2"/>
<protein>
    <submittedName>
        <fullName evidence="3">Uncharacterized protein</fullName>
    </submittedName>
</protein>
<organism evidence="3 4">
    <name type="scientific">Nesidiocoris tenuis</name>
    <dbReference type="NCBI Taxonomy" id="355587"/>
    <lineage>
        <taxon>Eukaryota</taxon>
        <taxon>Metazoa</taxon>
        <taxon>Ecdysozoa</taxon>
        <taxon>Arthropoda</taxon>
        <taxon>Hexapoda</taxon>
        <taxon>Insecta</taxon>
        <taxon>Pterygota</taxon>
        <taxon>Neoptera</taxon>
        <taxon>Paraneoptera</taxon>
        <taxon>Hemiptera</taxon>
        <taxon>Heteroptera</taxon>
        <taxon>Panheteroptera</taxon>
        <taxon>Cimicomorpha</taxon>
        <taxon>Miridae</taxon>
        <taxon>Dicyphina</taxon>
        <taxon>Nesidiocoris</taxon>
    </lineage>
</organism>